<dbReference type="Proteomes" id="UP000440578">
    <property type="component" value="Unassembled WGS sequence"/>
</dbReference>
<evidence type="ECO:0000256" key="2">
    <source>
        <dbReference type="ARBA" id="ARBA00024195"/>
    </source>
</evidence>
<comment type="similarity">
    <text evidence="2">Belongs to the peptidase S1 family. CLIP subfamily.</text>
</comment>
<dbReference type="PROSITE" id="PS50240">
    <property type="entry name" value="TRYPSIN_DOM"/>
    <property type="match status" value="1"/>
</dbReference>
<evidence type="ECO:0000313" key="6">
    <source>
        <dbReference type="Proteomes" id="UP000440578"/>
    </source>
</evidence>
<dbReference type="InterPro" id="IPR018114">
    <property type="entry name" value="TRYPSIN_HIS"/>
</dbReference>
<proteinExistence type="inferred from homology"/>
<dbReference type="Gene3D" id="2.40.10.10">
    <property type="entry name" value="Trypsin-like serine proteases"/>
    <property type="match status" value="1"/>
</dbReference>
<dbReference type="PANTHER" id="PTHR24256">
    <property type="entry name" value="TRYPTASE-RELATED"/>
    <property type="match status" value="1"/>
</dbReference>
<organism evidence="5 6">
    <name type="scientific">Amphibalanus amphitrite</name>
    <name type="common">Striped barnacle</name>
    <name type="synonym">Balanus amphitrite</name>
    <dbReference type="NCBI Taxonomy" id="1232801"/>
    <lineage>
        <taxon>Eukaryota</taxon>
        <taxon>Metazoa</taxon>
        <taxon>Ecdysozoa</taxon>
        <taxon>Arthropoda</taxon>
        <taxon>Crustacea</taxon>
        <taxon>Multicrustacea</taxon>
        <taxon>Cirripedia</taxon>
        <taxon>Thoracica</taxon>
        <taxon>Thoracicalcarea</taxon>
        <taxon>Balanomorpha</taxon>
        <taxon>Balanoidea</taxon>
        <taxon>Balanidae</taxon>
        <taxon>Amphibalaninae</taxon>
        <taxon>Amphibalanus</taxon>
    </lineage>
</organism>
<dbReference type="OrthoDB" id="10051896at2759"/>
<dbReference type="AlphaFoldDB" id="A0A6A4VBX1"/>
<accession>A0A6A4VBX1</accession>
<dbReference type="InterPro" id="IPR051487">
    <property type="entry name" value="Ser/Thr_Proteases_Immune/Dev"/>
</dbReference>
<dbReference type="InterPro" id="IPR001314">
    <property type="entry name" value="Peptidase_S1A"/>
</dbReference>
<dbReference type="Pfam" id="PF00089">
    <property type="entry name" value="Trypsin"/>
    <property type="match status" value="1"/>
</dbReference>
<reference evidence="5 6" key="1">
    <citation type="submission" date="2019-07" db="EMBL/GenBank/DDBJ databases">
        <title>Draft genome assembly of a fouling barnacle, Amphibalanus amphitrite (Darwin, 1854): The first reference genome for Thecostraca.</title>
        <authorList>
            <person name="Kim W."/>
        </authorList>
    </citation>
    <scope>NUCLEOTIDE SEQUENCE [LARGE SCALE GENOMIC DNA]</scope>
    <source>
        <strain evidence="5">SNU_AA5</strain>
        <tissue evidence="5">Soma without cirri and trophi</tissue>
    </source>
</reference>
<evidence type="ECO:0000256" key="3">
    <source>
        <dbReference type="SAM" id="SignalP"/>
    </source>
</evidence>
<name>A0A6A4VBX1_AMPAM</name>
<comment type="caution">
    <text evidence="5">The sequence shown here is derived from an EMBL/GenBank/DDBJ whole genome shotgun (WGS) entry which is preliminary data.</text>
</comment>
<feature type="domain" description="Peptidase S1" evidence="4">
    <location>
        <begin position="72"/>
        <end position="297"/>
    </location>
</feature>
<dbReference type="InterPro" id="IPR043504">
    <property type="entry name" value="Peptidase_S1_PA_chymotrypsin"/>
</dbReference>
<keyword evidence="5" id="KW-0645">Protease</keyword>
<sequence>MHQVNLLVVVSWLCALLGTSCTTRCGFSKTEPEENPDDEELLTEPGSALGALELDYDLGTFGLYDDNGEGRVVGGSLSRRYEFPWHVGLVSPLGVMPFCGGSLISDRWVLTAAHCVERRSASRTVVLLRSFSPLNPRALRLPATNIVIHPEFDGSTYGHDLALVELYLPLPLERLGGAVAPICLPELDAESDEGVATGWGAVFFGSPPASRLRKVTLPIISRSECNDTLPGQVDGSMICAGGDRFSGTCYRDDGGSLMTLNADGRYQIAGVSSWARACTTLGHPSVFAAITHGHLLFSVPEASHLRGRH</sequence>
<keyword evidence="5" id="KW-0378">Hydrolase</keyword>
<dbReference type="CDD" id="cd00190">
    <property type="entry name" value="Tryp_SPc"/>
    <property type="match status" value="1"/>
</dbReference>
<evidence type="ECO:0000259" key="4">
    <source>
        <dbReference type="PROSITE" id="PS50240"/>
    </source>
</evidence>
<feature type="chain" id="PRO_5025429339" evidence="3">
    <location>
        <begin position="23"/>
        <end position="309"/>
    </location>
</feature>
<dbReference type="SMART" id="SM00020">
    <property type="entry name" value="Tryp_SPc"/>
    <property type="match status" value="1"/>
</dbReference>
<dbReference type="InterPro" id="IPR001254">
    <property type="entry name" value="Trypsin_dom"/>
</dbReference>
<dbReference type="PRINTS" id="PR00722">
    <property type="entry name" value="CHYMOTRYPSIN"/>
</dbReference>
<dbReference type="EMBL" id="VIIS01002067">
    <property type="protein sequence ID" value="KAF0289024.1"/>
    <property type="molecule type" value="Genomic_DNA"/>
</dbReference>
<dbReference type="InterPro" id="IPR009003">
    <property type="entry name" value="Peptidase_S1_PA"/>
</dbReference>
<evidence type="ECO:0000256" key="1">
    <source>
        <dbReference type="ARBA" id="ARBA00023157"/>
    </source>
</evidence>
<dbReference type="GO" id="GO:0004252">
    <property type="term" value="F:serine-type endopeptidase activity"/>
    <property type="evidence" value="ECO:0007669"/>
    <property type="project" value="InterPro"/>
</dbReference>
<dbReference type="PROSITE" id="PS00134">
    <property type="entry name" value="TRYPSIN_HIS"/>
    <property type="match status" value="1"/>
</dbReference>
<keyword evidence="3" id="KW-0732">Signal</keyword>
<dbReference type="FunFam" id="2.40.10.10:FF:000068">
    <property type="entry name" value="transmembrane protease serine 2"/>
    <property type="match status" value="1"/>
</dbReference>
<keyword evidence="1" id="KW-1015">Disulfide bond</keyword>
<dbReference type="GO" id="GO:0006508">
    <property type="term" value="P:proteolysis"/>
    <property type="evidence" value="ECO:0007669"/>
    <property type="project" value="UniProtKB-KW"/>
</dbReference>
<evidence type="ECO:0000313" key="5">
    <source>
        <dbReference type="EMBL" id="KAF0289024.1"/>
    </source>
</evidence>
<dbReference type="SUPFAM" id="SSF50494">
    <property type="entry name" value="Trypsin-like serine proteases"/>
    <property type="match status" value="1"/>
</dbReference>
<gene>
    <name evidence="5" type="primary">Prss56_1</name>
    <name evidence="5" type="ORF">FJT64_012650</name>
</gene>
<protein>
    <submittedName>
        <fullName evidence="5">Serine protease 56</fullName>
    </submittedName>
</protein>
<feature type="signal peptide" evidence="3">
    <location>
        <begin position="1"/>
        <end position="22"/>
    </location>
</feature>
<keyword evidence="6" id="KW-1185">Reference proteome</keyword>